<dbReference type="GO" id="GO:0005737">
    <property type="term" value="C:cytoplasm"/>
    <property type="evidence" value="ECO:0007669"/>
    <property type="project" value="UniProtKB-SubCell"/>
</dbReference>
<comment type="function">
    <text evidence="9 10">The RecF protein is involved in DNA metabolism; it is required for DNA replication and normal SOS inducibility. RecF binds preferentially to single-stranded, linear DNA. It also seems to bind ATP.</text>
</comment>
<keyword evidence="13" id="KW-1185">Reference proteome</keyword>
<sequence>MSLSHFKVSNFRNISTADIRPSNNLNLIHGSNGSGKTSLLESIYYLSRVSSFKTTRPLQLIKRGEERFTLFGEISTDEGTIPIGLQRSSSELQMRVAGNNANSISEVASQIPLLIINPDSHELLEQGPTQRRQFIDWGVFHVEHSFYPIWSRYKRALKQRNAALRSGDSKSASVWNSELVSCANEIDRQRINYIDRLKPLLPEFAAPLVGSETLELSYQPGWDKSEAYSEQLERSLVRDSELGHTRYGPHRADLIIKMGGQRVQTHISRGQQKLLVCALRMAQVQLLAESTDKRSLLLIDDLPAELDRYHRDELMKRLANLPAQLFISAIEPELLNSSYWESYSVFHVEHGSVEEVV</sequence>
<evidence type="ECO:0000256" key="6">
    <source>
        <dbReference type="ARBA" id="ARBA00022741"/>
    </source>
</evidence>
<keyword evidence="7 9" id="KW-0067">ATP-binding</keyword>
<dbReference type="SUPFAM" id="SSF52540">
    <property type="entry name" value="P-loop containing nucleoside triphosphate hydrolases"/>
    <property type="match status" value="1"/>
</dbReference>
<keyword evidence="9 10" id="KW-0227">DNA damage</keyword>
<protein>
    <recommendedName>
        <fullName evidence="3 9">DNA replication and repair protein RecF</fullName>
    </recommendedName>
</protein>
<keyword evidence="9 10" id="KW-0234">DNA repair</keyword>
<evidence type="ECO:0000256" key="1">
    <source>
        <dbReference type="ARBA" id="ARBA00004496"/>
    </source>
</evidence>
<dbReference type="OrthoDB" id="9803889at2"/>
<dbReference type="RefSeq" id="WP_078483759.1">
    <property type="nucleotide sequence ID" value="NZ_MPRL01000033.1"/>
</dbReference>
<accession>A0A1T2L4V3</accession>
<evidence type="ECO:0000313" key="13">
    <source>
        <dbReference type="Proteomes" id="UP000191110"/>
    </source>
</evidence>
<dbReference type="NCBIfam" id="TIGR00611">
    <property type="entry name" value="recf"/>
    <property type="match status" value="1"/>
</dbReference>
<dbReference type="GO" id="GO:0005524">
    <property type="term" value="F:ATP binding"/>
    <property type="evidence" value="ECO:0007669"/>
    <property type="project" value="UniProtKB-UniRule"/>
</dbReference>
<dbReference type="PANTHER" id="PTHR32182">
    <property type="entry name" value="DNA REPLICATION AND REPAIR PROTEIN RECF"/>
    <property type="match status" value="1"/>
</dbReference>
<dbReference type="PROSITE" id="PS00618">
    <property type="entry name" value="RECF_2"/>
    <property type="match status" value="1"/>
</dbReference>
<reference evidence="12 13" key="1">
    <citation type="submission" date="2016-11" db="EMBL/GenBank/DDBJ databases">
        <title>Mixed transmission modes and dynamic genome evolution in an obligate animal-bacterial symbiosis.</title>
        <authorList>
            <person name="Russell S.L."/>
            <person name="Corbett-Detig R.B."/>
            <person name="Cavanaugh C.M."/>
        </authorList>
    </citation>
    <scope>NUCLEOTIDE SEQUENCE [LARGE SCALE GENOMIC DNA]</scope>
    <source>
        <strain evidence="12">Sveles-Q1</strain>
    </source>
</reference>
<dbReference type="GO" id="GO:0000731">
    <property type="term" value="P:DNA synthesis involved in DNA repair"/>
    <property type="evidence" value="ECO:0007669"/>
    <property type="project" value="TreeGrafter"/>
</dbReference>
<keyword evidence="6 9" id="KW-0547">Nucleotide-binding</keyword>
<dbReference type="HAMAP" id="MF_00365">
    <property type="entry name" value="RecF"/>
    <property type="match status" value="1"/>
</dbReference>
<dbReference type="GO" id="GO:0006260">
    <property type="term" value="P:DNA replication"/>
    <property type="evidence" value="ECO:0007669"/>
    <property type="project" value="UniProtKB-UniRule"/>
</dbReference>
<evidence type="ECO:0000256" key="4">
    <source>
        <dbReference type="ARBA" id="ARBA00022490"/>
    </source>
</evidence>
<feature type="domain" description="RecF/RecN/SMC N-terminal" evidence="11">
    <location>
        <begin position="3"/>
        <end position="351"/>
    </location>
</feature>
<name>A0A1T2L4V3_9GAMM</name>
<evidence type="ECO:0000256" key="10">
    <source>
        <dbReference type="RuleBase" id="RU000578"/>
    </source>
</evidence>
<comment type="similarity">
    <text evidence="2 9 10">Belongs to the RecF family.</text>
</comment>
<keyword evidence="9 10" id="KW-0742">SOS response</keyword>
<dbReference type="Gene3D" id="3.40.50.300">
    <property type="entry name" value="P-loop containing nucleotide triphosphate hydrolases"/>
    <property type="match status" value="1"/>
</dbReference>
<dbReference type="GO" id="GO:0009432">
    <property type="term" value="P:SOS response"/>
    <property type="evidence" value="ECO:0007669"/>
    <property type="project" value="UniProtKB-UniRule"/>
</dbReference>
<evidence type="ECO:0000256" key="5">
    <source>
        <dbReference type="ARBA" id="ARBA00022705"/>
    </source>
</evidence>
<evidence type="ECO:0000259" key="11">
    <source>
        <dbReference type="Pfam" id="PF02463"/>
    </source>
</evidence>
<feature type="binding site" evidence="9">
    <location>
        <begin position="30"/>
        <end position="37"/>
    </location>
    <ligand>
        <name>ATP</name>
        <dbReference type="ChEBI" id="CHEBI:30616"/>
    </ligand>
</feature>
<evidence type="ECO:0000256" key="9">
    <source>
        <dbReference type="HAMAP-Rule" id="MF_00365"/>
    </source>
</evidence>
<dbReference type="GO" id="GO:0006302">
    <property type="term" value="P:double-strand break repair"/>
    <property type="evidence" value="ECO:0007669"/>
    <property type="project" value="TreeGrafter"/>
</dbReference>
<keyword evidence="4 9" id="KW-0963">Cytoplasm</keyword>
<keyword evidence="5 9" id="KW-0235">DNA replication</keyword>
<dbReference type="InterPro" id="IPR027417">
    <property type="entry name" value="P-loop_NTPase"/>
</dbReference>
<gene>
    <name evidence="9" type="primary">recF</name>
    <name evidence="12" type="ORF">BOW53_09045</name>
</gene>
<evidence type="ECO:0000313" key="12">
    <source>
        <dbReference type="EMBL" id="OOZ40091.1"/>
    </source>
</evidence>
<dbReference type="Pfam" id="PF02463">
    <property type="entry name" value="SMC_N"/>
    <property type="match status" value="1"/>
</dbReference>
<dbReference type="EMBL" id="MPRL01000033">
    <property type="protein sequence ID" value="OOZ40091.1"/>
    <property type="molecule type" value="Genomic_DNA"/>
</dbReference>
<dbReference type="InterPro" id="IPR001238">
    <property type="entry name" value="DNA-binding_RecF"/>
</dbReference>
<dbReference type="Proteomes" id="UP000191110">
    <property type="component" value="Unassembled WGS sequence"/>
</dbReference>
<organism evidence="12 13">
    <name type="scientific">Solemya pervernicosa gill symbiont</name>
    <dbReference type="NCBI Taxonomy" id="642797"/>
    <lineage>
        <taxon>Bacteria</taxon>
        <taxon>Pseudomonadati</taxon>
        <taxon>Pseudomonadota</taxon>
        <taxon>Gammaproteobacteria</taxon>
        <taxon>sulfur-oxidizing symbionts</taxon>
    </lineage>
</organism>
<comment type="caution">
    <text evidence="12">The sequence shown here is derived from an EMBL/GenBank/DDBJ whole genome shotgun (WGS) entry which is preliminary data.</text>
</comment>
<comment type="subcellular location">
    <subcellularLocation>
        <location evidence="1 9 10">Cytoplasm</location>
    </subcellularLocation>
</comment>
<dbReference type="InterPro" id="IPR042174">
    <property type="entry name" value="RecF_2"/>
</dbReference>
<evidence type="ECO:0000256" key="8">
    <source>
        <dbReference type="ARBA" id="ARBA00023125"/>
    </source>
</evidence>
<dbReference type="AlphaFoldDB" id="A0A1T2L4V3"/>
<dbReference type="InterPro" id="IPR018078">
    <property type="entry name" value="DNA-binding_RecF_CS"/>
</dbReference>
<evidence type="ECO:0000256" key="3">
    <source>
        <dbReference type="ARBA" id="ARBA00020170"/>
    </source>
</evidence>
<evidence type="ECO:0000256" key="2">
    <source>
        <dbReference type="ARBA" id="ARBA00008016"/>
    </source>
</evidence>
<dbReference type="PANTHER" id="PTHR32182:SF0">
    <property type="entry name" value="DNA REPLICATION AND REPAIR PROTEIN RECF"/>
    <property type="match status" value="1"/>
</dbReference>
<dbReference type="InterPro" id="IPR003395">
    <property type="entry name" value="RecF/RecN/SMC_N"/>
</dbReference>
<dbReference type="Gene3D" id="1.20.1050.90">
    <property type="entry name" value="RecF/RecN/SMC, N-terminal domain"/>
    <property type="match status" value="1"/>
</dbReference>
<dbReference type="GO" id="GO:0003697">
    <property type="term" value="F:single-stranded DNA binding"/>
    <property type="evidence" value="ECO:0007669"/>
    <property type="project" value="UniProtKB-UniRule"/>
</dbReference>
<evidence type="ECO:0000256" key="7">
    <source>
        <dbReference type="ARBA" id="ARBA00022840"/>
    </source>
</evidence>
<proteinExistence type="inferred from homology"/>
<keyword evidence="8 9" id="KW-0238">DNA-binding</keyword>